<dbReference type="GO" id="GO:0008810">
    <property type="term" value="F:cellulase activity"/>
    <property type="evidence" value="ECO:0007669"/>
    <property type="project" value="UniProtKB-EC"/>
</dbReference>
<dbReference type="CDD" id="cd12215">
    <property type="entry name" value="ChiC_BD"/>
    <property type="match status" value="2"/>
</dbReference>
<dbReference type="PROSITE" id="PS51841">
    <property type="entry name" value="LTD"/>
    <property type="match status" value="1"/>
</dbReference>
<dbReference type="GO" id="GO:0030246">
    <property type="term" value="F:carbohydrate binding"/>
    <property type="evidence" value="ECO:0007669"/>
    <property type="project" value="InterPro"/>
</dbReference>
<dbReference type="EMBL" id="CP014209">
    <property type="protein sequence ID" value="ANC31565.1"/>
    <property type="molecule type" value="Genomic_DNA"/>
</dbReference>
<proteinExistence type="predicted"/>
<dbReference type="SUPFAM" id="SSF74853">
    <property type="entry name" value="Lamin A/C globular tail domain"/>
    <property type="match status" value="1"/>
</dbReference>
<dbReference type="GO" id="GO:0005576">
    <property type="term" value="C:extracellular region"/>
    <property type="evidence" value="ECO:0007669"/>
    <property type="project" value="InterPro"/>
</dbReference>
<gene>
    <name evidence="5" type="primary">cel5A</name>
    <name evidence="5" type="ORF">I598_2022</name>
</gene>
<organism evidence="5 6">
    <name type="scientific">Isoptericola dokdonensis DS-3</name>
    <dbReference type="NCBI Taxonomy" id="1300344"/>
    <lineage>
        <taxon>Bacteria</taxon>
        <taxon>Bacillati</taxon>
        <taxon>Actinomycetota</taxon>
        <taxon>Actinomycetes</taxon>
        <taxon>Micrococcales</taxon>
        <taxon>Promicromonosporaceae</taxon>
        <taxon>Isoptericola</taxon>
    </lineage>
</organism>
<dbReference type="Pfam" id="PF00932">
    <property type="entry name" value="LTD"/>
    <property type="match status" value="1"/>
</dbReference>
<dbReference type="PANTHER" id="PTHR42834">
    <property type="entry name" value="ENDONUCLEASE/EXONUCLEASE/PHOSPHATASE FAMILY PROTEIN (AFU_ORTHOLOGUE AFUA_3G09210)"/>
    <property type="match status" value="1"/>
</dbReference>
<dbReference type="Proteomes" id="UP000076794">
    <property type="component" value="Chromosome"/>
</dbReference>
<dbReference type="STRING" id="1300344.I598_2022"/>
<dbReference type="PANTHER" id="PTHR42834:SF1">
    <property type="entry name" value="ENDONUCLEASE_EXONUCLEASE_PHOSPHATASE FAMILY PROTEIN (AFU_ORTHOLOGUE AFUA_3G09210)"/>
    <property type="match status" value="1"/>
</dbReference>
<feature type="signal peptide" evidence="3">
    <location>
        <begin position="1"/>
        <end position="30"/>
    </location>
</feature>
<dbReference type="KEGG" id="ido:I598_2022"/>
<feature type="domain" description="LTD" evidence="4">
    <location>
        <begin position="31"/>
        <end position="170"/>
    </location>
</feature>
<dbReference type="SMART" id="SM00495">
    <property type="entry name" value="ChtBD3"/>
    <property type="match status" value="2"/>
</dbReference>
<evidence type="ECO:0000256" key="3">
    <source>
        <dbReference type="SAM" id="SignalP"/>
    </source>
</evidence>
<dbReference type="InterPro" id="IPR005135">
    <property type="entry name" value="Endo/exonuclease/phosphatase"/>
</dbReference>
<protein>
    <submittedName>
        <fullName evidence="5">Endoglucanase 5A</fullName>
        <ecNumber evidence="5">3.2.1.4</ecNumber>
    </submittedName>
</protein>
<dbReference type="EC" id="3.2.1.4" evidence="5"/>
<accession>A0A161I260</accession>
<dbReference type="InterPro" id="IPR036415">
    <property type="entry name" value="Lamin_tail_dom_sf"/>
</dbReference>
<feature type="chain" id="PRO_5007823589" evidence="3">
    <location>
        <begin position="31"/>
        <end position="945"/>
    </location>
</feature>
<dbReference type="OrthoDB" id="1016457at2"/>
<keyword evidence="5" id="KW-0326">Glycosidase</keyword>
<dbReference type="GO" id="GO:0005975">
    <property type="term" value="P:carbohydrate metabolic process"/>
    <property type="evidence" value="ECO:0007669"/>
    <property type="project" value="InterPro"/>
</dbReference>
<dbReference type="InterPro" id="IPR001322">
    <property type="entry name" value="Lamin_tail_dom"/>
</dbReference>
<dbReference type="Pfam" id="PF03372">
    <property type="entry name" value="Exo_endo_phos"/>
    <property type="match status" value="1"/>
</dbReference>
<dbReference type="CDD" id="cd10283">
    <property type="entry name" value="MnuA_DNase1-like"/>
    <property type="match status" value="1"/>
</dbReference>
<dbReference type="SUPFAM" id="SSF51055">
    <property type="entry name" value="Carbohydrate binding domain"/>
    <property type="match status" value="2"/>
</dbReference>
<dbReference type="Pfam" id="PF02839">
    <property type="entry name" value="CBM_5_12"/>
    <property type="match status" value="2"/>
</dbReference>
<evidence type="ECO:0000313" key="5">
    <source>
        <dbReference type="EMBL" id="ANC31565.1"/>
    </source>
</evidence>
<name>A0A161I260_9MICO</name>
<dbReference type="CDD" id="cd04486">
    <property type="entry name" value="YhcR_OBF_like"/>
    <property type="match status" value="1"/>
</dbReference>
<dbReference type="SUPFAM" id="SSF56219">
    <property type="entry name" value="DNase I-like"/>
    <property type="match status" value="1"/>
</dbReference>
<evidence type="ECO:0000256" key="2">
    <source>
        <dbReference type="SAM" id="MobiDB-lite"/>
    </source>
</evidence>
<evidence type="ECO:0000313" key="6">
    <source>
        <dbReference type="Proteomes" id="UP000076794"/>
    </source>
</evidence>
<dbReference type="InterPro" id="IPR036691">
    <property type="entry name" value="Endo/exonu/phosph_ase_sf"/>
</dbReference>
<dbReference type="InterPro" id="IPR003610">
    <property type="entry name" value="CBM5/12"/>
</dbReference>
<dbReference type="Gene3D" id="3.60.10.10">
    <property type="entry name" value="Endonuclease/exonuclease/phosphatase"/>
    <property type="match status" value="1"/>
</dbReference>
<dbReference type="AlphaFoldDB" id="A0A161I260"/>
<evidence type="ECO:0000256" key="1">
    <source>
        <dbReference type="ARBA" id="ARBA00022801"/>
    </source>
</evidence>
<feature type="region of interest" description="Disordered" evidence="2">
    <location>
        <begin position="688"/>
        <end position="711"/>
    </location>
</feature>
<dbReference type="Gene3D" id="2.10.10.20">
    <property type="entry name" value="Carbohydrate-binding module superfamily 5/12"/>
    <property type="match status" value="2"/>
</dbReference>
<feature type="compositionally biased region" description="Low complexity" evidence="2">
    <location>
        <begin position="689"/>
        <end position="698"/>
    </location>
</feature>
<reference evidence="5 6" key="1">
    <citation type="submission" date="2016-01" db="EMBL/GenBank/DDBJ databases">
        <title>Complete genome sequence of a soil Actinobacterium, Isoptericola dokdonensis DS-3.</title>
        <authorList>
            <person name="Kwon S.-K."/>
            <person name="Kim J.F."/>
        </authorList>
    </citation>
    <scope>NUCLEOTIDE SEQUENCE [LARGE SCALE GENOMIC DNA]</scope>
    <source>
        <strain evidence="5 6">DS-3</strain>
    </source>
</reference>
<keyword evidence="3" id="KW-0732">Signal</keyword>
<dbReference type="NCBIfam" id="NF033681">
    <property type="entry name" value="ExeM_NucH_DNase"/>
    <property type="match status" value="1"/>
</dbReference>
<dbReference type="InterPro" id="IPR047971">
    <property type="entry name" value="ExeM-like"/>
</dbReference>
<feature type="compositionally biased region" description="Pro residues" evidence="2">
    <location>
        <begin position="221"/>
        <end position="234"/>
    </location>
</feature>
<dbReference type="RefSeq" id="WP_083973148.1">
    <property type="nucleotide sequence ID" value="NZ_CP014209.1"/>
</dbReference>
<keyword evidence="6" id="KW-1185">Reference proteome</keyword>
<dbReference type="InterPro" id="IPR036573">
    <property type="entry name" value="CBM_sf_5/12"/>
</dbReference>
<dbReference type="PATRIC" id="fig|1300344.3.peg.2029"/>
<sequence length="945" mass="97353">MTITSPSPRRRPAAYTAALAALLVPTAVLAVPATAVPSVDAAVLVDEVYGGGGNNGGAFDRDFVELHNPTDEPVSLDGWSVQYGSATGSTWSGQTNLTGEIPAGGSFLVAQASGANTDLPDLPTPDVEGTIAMSGSGAKVALVSSTTRLTCLGAACATAEDVVDLVGWGSTTNTFLGTAPAPGTANGTSVSRTDHGHTLDNAADFVAGAPTPANSGDGGPEPTPTPTEPTPTPTPGTVVPIADVQGTGAVAALDGQTVTTRGVVTAAYPTGGFDGIYLQTAGTGGDPAADATPGASDAIFVYSAALAAQVQVGDHLEVTGTVGEYFELSQVRASSWSVLTEPAAAVKPTTTAWPASAAEREALEGMLIAPQGEFVVTDNYDTNLYGTVGLAAGGSPLVQPTSVGRPGSDEAAAQAADNAARGVLLDDGSTWNYTSASRSGTPLPWLNGTDPVRVGASVTFTAPVVLDYRYSAWGFQPTQQLTGANADVAQPATFEDTRTDAPEAVGGDLKVATFNVLNYFTTTGDQLAGCQYYTDRDGDPISVRTGCDARGAADAENLERQETKIVAAISALGADVVALEEIENSAAFDKPRDQALSDLVDALDEVDGAGTWAYVPSPAEVPASEDVIRNAFVYRTAAAETVGESQILLGSEAFGNARQPLAQVFQPVGGTTGTDDDLLVVTNHFKSKGSAGPWPGDADAGDGQGSSNESRVRQATDLVAFADEVAAGAGTDKVLLVGDFNAYEQEDPIVVLTDAGYTDLGPTTGEWTYSFDGQVGSLDHVLASPAALAAVTGTDIWNINAVEPVANEYSRYDYNVTNLYDTSPFRSSDHDPLLVGLDLLADAPTAPVWEAGTVYTAGDVVSLDGRTFEALWWTRGETPGASPWGAWSELGAEVVTPSGTARTWTPSTVYTGGETVVHDGDTYRARWWTRNQVPGDRWGPWEQVA</sequence>
<keyword evidence="1 5" id="KW-0378">Hydrolase</keyword>
<feature type="region of interest" description="Disordered" evidence="2">
    <location>
        <begin position="206"/>
        <end position="234"/>
    </location>
</feature>
<evidence type="ECO:0000259" key="4">
    <source>
        <dbReference type="PROSITE" id="PS51841"/>
    </source>
</evidence>